<proteinExistence type="predicted"/>
<name>A0A8S5PAS1_9CAUD</name>
<sequence length="108" mass="12485">MKLTEKYIVFRNQESGTYLTDYHNEGTLAYKAEYVDAIKHAKTMSFEAFEEQREQVELMAKVFDCEILVVEATYDLKQLNGEDVQEIEMTEKTKRAAALSAFLNMLGE</sequence>
<organism evidence="1">
    <name type="scientific">Siphoviridae sp. ctpoI7</name>
    <dbReference type="NCBI Taxonomy" id="2825678"/>
    <lineage>
        <taxon>Viruses</taxon>
        <taxon>Duplodnaviria</taxon>
        <taxon>Heunggongvirae</taxon>
        <taxon>Uroviricota</taxon>
        <taxon>Caudoviricetes</taxon>
    </lineage>
</organism>
<evidence type="ECO:0008006" key="2">
    <source>
        <dbReference type="Google" id="ProtNLM"/>
    </source>
</evidence>
<accession>A0A8S5PAS1</accession>
<reference evidence="1" key="1">
    <citation type="journal article" date="2021" name="Proc. Natl. Acad. Sci. U.S.A.">
        <title>A Catalog of Tens of Thousands of Viruses from Human Metagenomes Reveals Hidden Associations with Chronic Diseases.</title>
        <authorList>
            <person name="Tisza M.J."/>
            <person name="Buck C.B."/>
        </authorList>
    </citation>
    <scope>NUCLEOTIDE SEQUENCE</scope>
    <source>
        <strain evidence="1">CtpoI7</strain>
    </source>
</reference>
<evidence type="ECO:0000313" key="1">
    <source>
        <dbReference type="EMBL" id="DAE03547.1"/>
    </source>
</evidence>
<protein>
    <recommendedName>
        <fullName evidence="2">Phage protein</fullName>
    </recommendedName>
</protein>
<dbReference type="EMBL" id="BK015368">
    <property type="protein sequence ID" value="DAE03547.1"/>
    <property type="molecule type" value="Genomic_DNA"/>
</dbReference>